<dbReference type="Proteomes" id="UP001177021">
    <property type="component" value="Unassembled WGS sequence"/>
</dbReference>
<reference evidence="1" key="1">
    <citation type="submission" date="2023-10" db="EMBL/GenBank/DDBJ databases">
        <authorList>
            <person name="Rodriguez Cubillos JULIANA M."/>
            <person name="De Vega J."/>
        </authorList>
    </citation>
    <scope>NUCLEOTIDE SEQUENCE</scope>
</reference>
<organism evidence="1 2">
    <name type="scientific">Trifolium pratense</name>
    <name type="common">Red clover</name>
    <dbReference type="NCBI Taxonomy" id="57577"/>
    <lineage>
        <taxon>Eukaryota</taxon>
        <taxon>Viridiplantae</taxon>
        <taxon>Streptophyta</taxon>
        <taxon>Embryophyta</taxon>
        <taxon>Tracheophyta</taxon>
        <taxon>Spermatophyta</taxon>
        <taxon>Magnoliopsida</taxon>
        <taxon>eudicotyledons</taxon>
        <taxon>Gunneridae</taxon>
        <taxon>Pentapetalae</taxon>
        <taxon>rosids</taxon>
        <taxon>fabids</taxon>
        <taxon>Fabales</taxon>
        <taxon>Fabaceae</taxon>
        <taxon>Papilionoideae</taxon>
        <taxon>50 kb inversion clade</taxon>
        <taxon>NPAAA clade</taxon>
        <taxon>Hologalegina</taxon>
        <taxon>IRL clade</taxon>
        <taxon>Trifolieae</taxon>
        <taxon>Trifolium</taxon>
    </lineage>
</organism>
<evidence type="ECO:0000313" key="1">
    <source>
        <dbReference type="EMBL" id="CAJ2656372.1"/>
    </source>
</evidence>
<gene>
    <name evidence="1" type="ORF">MILVUS5_LOCUS23131</name>
</gene>
<dbReference type="EMBL" id="CASHSV030000206">
    <property type="protein sequence ID" value="CAJ2656372.1"/>
    <property type="molecule type" value="Genomic_DNA"/>
</dbReference>
<keyword evidence="2" id="KW-1185">Reference proteome</keyword>
<protein>
    <submittedName>
        <fullName evidence="1">Uncharacterized protein</fullName>
    </submittedName>
</protein>
<evidence type="ECO:0000313" key="2">
    <source>
        <dbReference type="Proteomes" id="UP001177021"/>
    </source>
</evidence>
<proteinExistence type="predicted"/>
<sequence length="772" mass="88147">MAATQFYLPNDCWESVFKFLSDDDNNSHCYSRSLSLVSKQFFSITNSHQFSLNVYNPTHPFLHYLFKRFTNLTNLNLSCFHGDLDALLSQISCFRLNLTSLNISNQPTFPRYGLRAFSLKIATLTSLTCSKIDSINSSDLFLIVDCFPLLEELNFSNPGEILPRGAETFSLALFKLSKVNLSGHSYINDQLLLHLLKKCKHLKEVIISDCSGLTIAGIASSLRERPTLRSLSLSDTNKQYDEGFTSHFIDSLVSLKGLTCIHCLELKISDELLYSIAREALPLTRLVLKNCTGYSYDGLYSLLSKCQGIQHLDLQMADFLNDQYVAELSLFLGNLVSINLNWCSRLTKSALCAVVRNCPSLDEIKMNFTCIGKKNAENSNSLMDRIENHQLKSLCLTYNPWLRDKDLKMFASIFSNLRLLDLSHCRYISNVSIGQVLSRCYKIRHLNLAKCTRVRPHRLNFESLKLEVLNLSHTHIDDEALCVISRNCCGLLKLFLQNCERITGNGVTHVIKNCKQLKEINLRNCLKVPADVVASMSHRRRQKNWSAMKRQRITWNSLKSSSQSKPISAEEFYLPDDCWESIFKFLTNGDHNRRNLLKPFFFASKYFLSISNRRITSFTICNATIPSIPTLFQRFPNLTSLEFITAQSNLNNLLCQISIFPFKLKSLKLYSNPIFPAEGLRALSENITTLTSLTCRHISVFHNDHFIVISECFPFLEELELHNDEKPFHSIKAGVKAMASALPKLRKISLSGFAFWEFNQKKIKKVSFLKTL</sequence>
<name>A0ACB0KLV9_TRIPR</name>
<comment type="caution">
    <text evidence="1">The sequence shown here is derived from an EMBL/GenBank/DDBJ whole genome shotgun (WGS) entry which is preliminary data.</text>
</comment>
<accession>A0ACB0KLV9</accession>